<evidence type="ECO:0000313" key="2">
    <source>
        <dbReference type="EMBL" id="MCJ2544362.1"/>
    </source>
</evidence>
<reference evidence="2" key="1">
    <citation type="submission" date="2021-02" db="EMBL/GenBank/DDBJ databases">
        <title>The CRISPR/cas machinery reduction and long-range gene transfer in the hot spring cyanobacterium Synechococcus.</title>
        <authorList>
            <person name="Dvorak P."/>
            <person name="Jahodarova E."/>
            <person name="Hasler P."/>
            <person name="Poulickova A."/>
        </authorList>
    </citation>
    <scope>NUCLEOTIDE SEQUENCE</scope>
    <source>
        <strain evidence="2">Rupite</strain>
    </source>
</reference>
<keyword evidence="3" id="KW-1185">Reference proteome</keyword>
<protein>
    <submittedName>
        <fullName evidence="2">VOC family protein</fullName>
    </submittedName>
</protein>
<organism evidence="2 3">
    <name type="scientific">Thermostichus vulcanus str. 'Rupite'</name>
    <dbReference type="NCBI Taxonomy" id="2813851"/>
    <lineage>
        <taxon>Bacteria</taxon>
        <taxon>Bacillati</taxon>
        <taxon>Cyanobacteriota</taxon>
        <taxon>Cyanophyceae</taxon>
        <taxon>Thermostichales</taxon>
        <taxon>Thermostichaceae</taxon>
        <taxon>Thermostichus</taxon>
    </lineage>
</organism>
<dbReference type="InterPro" id="IPR029068">
    <property type="entry name" value="Glyas_Bleomycin-R_OHBP_Dase"/>
</dbReference>
<dbReference type="RefSeq" id="WP_244352841.1">
    <property type="nucleotide sequence ID" value="NZ_JAFIRA010000060.1"/>
</dbReference>
<feature type="domain" description="VOC" evidence="1">
    <location>
        <begin position="2"/>
        <end position="132"/>
    </location>
</feature>
<comment type="caution">
    <text evidence="2">The sequence shown here is derived from an EMBL/GenBank/DDBJ whole genome shotgun (WGS) entry which is preliminary data.</text>
</comment>
<proteinExistence type="predicted"/>
<dbReference type="InterPro" id="IPR004360">
    <property type="entry name" value="Glyas_Fos-R_dOase_dom"/>
</dbReference>
<dbReference type="Proteomes" id="UP000830835">
    <property type="component" value="Unassembled WGS sequence"/>
</dbReference>
<gene>
    <name evidence="2" type="ORF">JX360_15860</name>
</gene>
<name>A0ABT0CF67_THEVL</name>
<evidence type="ECO:0000313" key="3">
    <source>
        <dbReference type="Proteomes" id="UP000830835"/>
    </source>
</evidence>
<dbReference type="PROSITE" id="PS51819">
    <property type="entry name" value="VOC"/>
    <property type="match status" value="1"/>
</dbReference>
<evidence type="ECO:0000259" key="1">
    <source>
        <dbReference type="PROSITE" id="PS51819"/>
    </source>
</evidence>
<dbReference type="Pfam" id="PF00903">
    <property type="entry name" value="Glyoxalase"/>
    <property type="match status" value="1"/>
</dbReference>
<sequence>MKLHHFSIRAADIFRSIAFYEGLGFAIEERFTTGMTLACWMVGPWGRLELMQVPEPHPAPDPFGDPHYVGYYHPSIEIGPEWGSLSAYLEHLQAQVPVTLLLPPQPQQIGTQLYTVAFIADPDGLPIELLYPQGSPNAEQG</sequence>
<accession>A0ABT0CF67</accession>
<dbReference type="EMBL" id="JAFIRA010000060">
    <property type="protein sequence ID" value="MCJ2544362.1"/>
    <property type="molecule type" value="Genomic_DNA"/>
</dbReference>
<dbReference type="InterPro" id="IPR037523">
    <property type="entry name" value="VOC_core"/>
</dbReference>
<dbReference type="Gene3D" id="3.10.180.10">
    <property type="entry name" value="2,3-Dihydroxybiphenyl 1,2-Dioxygenase, domain 1"/>
    <property type="match status" value="1"/>
</dbReference>
<dbReference type="SUPFAM" id="SSF54593">
    <property type="entry name" value="Glyoxalase/Bleomycin resistance protein/Dihydroxybiphenyl dioxygenase"/>
    <property type="match status" value="1"/>
</dbReference>